<accession>A0A9J6FI14</accession>
<sequence length="311" mass="35022">MTAETLPAPNYVADIEVDGKQVELALWDTARQEDYDRLRPLSYTDTDVILMCFSIGAPDSLQSITEKLTPEVRHFCPNVPIILVGSMEDLRNDPHTLCEMANVMQKPVAPEEGRTMAEKINAYGHLEWSAKTKDGVCELFKTGTRAALHNYGADIEVDGKQVELALWDTAEQEDYDRLGPLSYPDTDVIWMSFNSPDYLENIPEEWTLEVGHFFPNVPIILVGNKDALRNDPHTLRELAKMKQKPVAPEEDRTMAGKINTYGPLECSAKTNHGVREVLETATTAALEVKRPKKSECVLWSLRTVFLFPFPV</sequence>
<keyword evidence="4" id="KW-1185">Reference proteome</keyword>
<evidence type="ECO:0000313" key="4">
    <source>
        <dbReference type="Proteomes" id="UP000821853"/>
    </source>
</evidence>
<dbReference type="Gene3D" id="3.40.50.300">
    <property type="entry name" value="P-loop containing nucleotide triphosphate hydrolases"/>
    <property type="match status" value="2"/>
</dbReference>
<organism evidence="3 4">
    <name type="scientific">Haemaphysalis longicornis</name>
    <name type="common">Bush tick</name>
    <dbReference type="NCBI Taxonomy" id="44386"/>
    <lineage>
        <taxon>Eukaryota</taxon>
        <taxon>Metazoa</taxon>
        <taxon>Ecdysozoa</taxon>
        <taxon>Arthropoda</taxon>
        <taxon>Chelicerata</taxon>
        <taxon>Arachnida</taxon>
        <taxon>Acari</taxon>
        <taxon>Parasitiformes</taxon>
        <taxon>Ixodida</taxon>
        <taxon>Ixodoidea</taxon>
        <taxon>Ixodidae</taxon>
        <taxon>Haemaphysalinae</taxon>
        <taxon>Haemaphysalis</taxon>
    </lineage>
</organism>
<dbReference type="PRINTS" id="PR00449">
    <property type="entry name" value="RASTRNSFRMNG"/>
</dbReference>
<dbReference type="FunFam" id="3.40.50.300:FF:000118">
    <property type="entry name" value="Rho-related GTP-binding protein RhoG"/>
    <property type="match status" value="1"/>
</dbReference>
<dbReference type="GO" id="GO:0022412">
    <property type="term" value="P:cellular process involved in reproduction in multicellular organism"/>
    <property type="evidence" value="ECO:0007669"/>
    <property type="project" value="UniProtKB-ARBA"/>
</dbReference>
<dbReference type="PROSITE" id="PS51419">
    <property type="entry name" value="RAB"/>
    <property type="match status" value="1"/>
</dbReference>
<dbReference type="GO" id="GO:0035006">
    <property type="term" value="P:melanization defense response"/>
    <property type="evidence" value="ECO:0007669"/>
    <property type="project" value="UniProtKB-ARBA"/>
</dbReference>
<evidence type="ECO:0000313" key="3">
    <source>
        <dbReference type="EMBL" id="KAH9362579.1"/>
    </source>
</evidence>
<name>A0A9J6FI14_HAELO</name>
<dbReference type="Pfam" id="PF00071">
    <property type="entry name" value="Ras"/>
    <property type="match status" value="2"/>
</dbReference>
<reference evidence="3 4" key="1">
    <citation type="journal article" date="2020" name="Cell">
        <title>Large-Scale Comparative Analyses of Tick Genomes Elucidate Their Genetic Diversity and Vector Capacities.</title>
        <authorList>
            <consortium name="Tick Genome and Microbiome Consortium (TIGMIC)"/>
            <person name="Jia N."/>
            <person name="Wang J."/>
            <person name="Shi W."/>
            <person name="Du L."/>
            <person name="Sun Y."/>
            <person name="Zhan W."/>
            <person name="Jiang J.F."/>
            <person name="Wang Q."/>
            <person name="Zhang B."/>
            <person name="Ji P."/>
            <person name="Bell-Sakyi L."/>
            <person name="Cui X.M."/>
            <person name="Yuan T.T."/>
            <person name="Jiang B.G."/>
            <person name="Yang W.F."/>
            <person name="Lam T.T."/>
            <person name="Chang Q.C."/>
            <person name="Ding S.J."/>
            <person name="Wang X.J."/>
            <person name="Zhu J.G."/>
            <person name="Ruan X.D."/>
            <person name="Zhao L."/>
            <person name="Wei J.T."/>
            <person name="Ye R.Z."/>
            <person name="Que T.C."/>
            <person name="Du C.H."/>
            <person name="Zhou Y.H."/>
            <person name="Cheng J.X."/>
            <person name="Dai P.F."/>
            <person name="Guo W.B."/>
            <person name="Han X.H."/>
            <person name="Huang E.J."/>
            <person name="Li L.F."/>
            <person name="Wei W."/>
            <person name="Gao Y.C."/>
            <person name="Liu J.Z."/>
            <person name="Shao H.Z."/>
            <person name="Wang X."/>
            <person name="Wang C.C."/>
            <person name="Yang T.C."/>
            <person name="Huo Q.B."/>
            <person name="Li W."/>
            <person name="Chen H.Y."/>
            <person name="Chen S.E."/>
            <person name="Zhou L.G."/>
            <person name="Ni X.B."/>
            <person name="Tian J.H."/>
            <person name="Sheng Y."/>
            <person name="Liu T."/>
            <person name="Pan Y.S."/>
            <person name="Xia L.Y."/>
            <person name="Li J."/>
            <person name="Zhao F."/>
            <person name="Cao W.C."/>
        </authorList>
    </citation>
    <scope>NUCLEOTIDE SEQUENCE [LARGE SCALE GENOMIC DNA]</scope>
    <source>
        <strain evidence="3">HaeL-2018</strain>
    </source>
</reference>
<dbReference type="AlphaFoldDB" id="A0A9J6FI14"/>
<dbReference type="SUPFAM" id="SSF52540">
    <property type="entry name" value="P-loop containing nucleoside triphosphate hydrolases"/>
    <property type="match status" value="2"/>
</dbReference>
<dbReference type="GO" id="GO:0003006">
    <property type="term" value="P:developmental process involved in reproduction"/>
    <property type="evidence" value="ECO:0007669"/>
    <property type="project" value="UniProtKB-ARBA"/>
</dbReference>
<dbReference type="SMART" id="SM00173">
    <property type="entry name" value="RAS"/>
    <property type="match status" value="1"/>
</dbReference>
<proteinExistence type="predicted"/>
<dbReference type="EMBL" id="JABSTR010000001">
    <property type="protein sequence ID" value="KAH9362579.1"/>
    <property type="molecule type" value="Genomic_DNA"/>
</dbReference>
<dbReference type="GO" id="GO:0003924">
    <property type="term" value="F:GTPase activity"/>
    <property type="evidence" value="ECO:0007669"/>
    <property type="project" value="InterPro"/>
</dbReference>
<dbReference type="NCBIfam" id="TIGR00231">
    <property type="entry name" value="small_GTP"/>
    <property type="match status" value="2"/>
</dbReference>
<keyword evidence="2" id="KW-0342">GTP-binding</keyword>
<dbReference type="GO" id="GO:0001667">
    <property type="term" value="P:ameboidal-type cell migration"/>
    <property type="evidence" value="ECO:0007669"/>
    <property type="project" value="UniProtKB-ARBA"/>
</dbReference>
<dbReference type="SMART" id="SM00175">
    <property type="entry name" value="RAB"/>
    <property type="match status" value="1"/>
</dbReference>
<protein>
    <submittedName>
        <fullName evidence="3">Uncharacterized protein</fullName>
    </submittedName>
</protein>
<keyword evidence="1" id="KW-0547">Nucleotide-binding</keyword>
<dbReference type="Proteomes" id="UP000821853">
    <property type="component" value="Chromosome 1"/>
</dbReference>
<evidence type="ECO:0000256" key="2">
    <source>
        <dbReference type="ARBA" id="ARBA00023134"/>
    </source>
</evidence>
<dbReference type="InterPro" id="IPR003578">
    <property type="entry name" value="Small_GTPase_Rho"/>
</dbReference>
<dbReference type="InterPro" id="IPR005225">
    <property type="entry name" value="Small_GTP-bd"/>
</dbReference>
<evidence type="ECO:0000256" key="1">
    <source>
        <dbReference type="ARBA" id="ARBA00022741"/>
    </source>
</evidence>
<dbReference type="OrthoDB" id="8830751at2759"/>
<dbReference type="OMA" id="HDQVTIR"/>
<dbReference type="SMART" id="SM00174">
    <property type="entry name" value="RHO"/>
    <property type="match status" value="2"/>
</dbReference>
<dbReference type="VEuPathDB" id="VectorBase:HLOH_057201"/>
<dbReference type="PROSITE" id="PS51420">
    <property type="entry name" value="RHO"/>
    <property type="match status" value="1"/>
</dbReference>
<gene>
    <name evidence="3" type="ORF">HPB48_015507</name>
</gene>
<dbReference type="GO" id="GO:0007264">
    <property type="term" value="P:small GTPase-mediated signal transduction"/>
    <property type="evidence" value="ECO:0007669"/>
    <property type="project" value="InterPro"/>
</dbReference>
<dbReference type="GO" id="GO:0035099">
    <property type="term" value="P:hemocyte migration"/>
    <property type="evidence" value="ECO:0007669"/>
    <property type="project" value="UniProtKB-ARBA"/>
</dbReference>
<dbReference type="InterPro" id="IPR027417">
    <property type="entry name" value="P-loop_NTPase"/>
</dbReference>
<dbReference type="InterPro" id="IPR001806">
    <property type="entry name" value="Small_GTPase"/>
</dbReference>
<comment type="caution">
    <text evidence="3">The sequence shown here is derived from an EMBL/GenBank/DDBJ whole genome shotgun (WGS) entry which is preliminary data.</text>
</comment>
<dbReference type="GO" id="GO:0005525">
    <property type="term" value="F:GTP binding"/>
    <property type="evidence" value="ECO:0007669"/>
    <property type="project" value="UniProtKB-KW"/>
</dbReference>
<dbReference type="PANTHER" id="PTHR24072">
    <property type="entry name" value="RHO FAMILY GTPASE"/>
    <property type="match status" value="1"/>
</dbReference>
<dbReference type="PROSITE" id="PS51421">
    <property type="entry name" value="RAS"/>
    <property type="match status" value="1"/>
</dbReference>